<evidence type="ECO:0000256" key="4">
    <source>
        <dbReference type="ARBA" id="ARBA00022723"/>
    </source>
</evidence>
<dbReference type="SFLD" id="SFLDG00002">
    <property type="entry name" value="C1.7:_P-type_atpase_like"/>
    <property type="match status" value="1"/>
</dbReference>
<dbReference type="NCBIfam" id="TIGR01525">
    <property type="entry name" value="ATPase-IB_hvy"/>
    <property type="match status" value="1"/>
</dbReference>
<keyword evidence="7" id="KW-1278">Translocase</keyword>
<dbReference type="CDD" id="cd00371">
    <property type="entry name" value="HMA"/>
    <property type="match status" value="1"/>
</dbReference>
<dbReference type="SFLD" id="SFLDF00027">
    <property type="entry name" value="p-type_atpase"/>
    <property type="match status" value="1"/>
</dbReference>
<evidence type="ECO:0000256" key="7">
    <source>
        <dbReference type="ARBA" id="ARBA00022967"/>
    </source>
</evidence>
<dbReference type="InterPro" id="IPR006121">
    <property type="entry name" value="HMA_dom"/>
</dbReference>
<sequence>MTTTTPSRTDQRAEQRLELDIGGMTCSACANAVERKLGKLDGVTASVNFATERATVAGLGIADAATAIAQVERAGYTAAVHTPGDDAWSARAAETRTTTLRRRLAVAALLAIPLCDITIILALVPAWRFPGWQALCVLLAVPIVTWAAWPFHRATLRGLRHRSTSMDTLVSLGVVVSFGWALWTLLVDPATTPGYWLGFGRTPAGADSIYLDVAAGMVTFQLAGRYFESRSRRRAADVLEAIGDLGVTEAQVVTDGTERTVPLSAVRVGNLVVVRPGGRIPVDGTVTDGAATLEVSAMTGESVPVEATAGSTVIGGTLVQGGRLVIRADAVGTRTRLAQMAAVADDAQRRKAAVQRTVDRVTSVFVPVVIGIAILVAAGWLVSGAAPGTAIANGVAVLIIACPCALGLATPTALMVGVGRGGQLGILIKGPSALEASGRIDTVVFDKTGTLTTGRMTLTAVDTFTTDADTALALAGALEAASEHPIGAAITAAASSRFGTLEPVADFTAHAGLGAAGTVGDRACVIGRSELLEAAGVRVGDRVAAVVADREASGATVVLVAVDGDVAAVLTVRDALRPGAIEAVAQLRALGLCTVLLSGDSETTASAVGGEVGIDEVIARVLPDEKAERIAQLQAAGHHVAMVGDGVNDSAALATATLGVAVVEGTDIALKAADVIIVREDLRAVVDAVQLSRATLRTIRINLVWAFGYNIAAIPLAAAGLLNPLIAPAAMALSSTLVVSNSLRLRSYGRS</sequence>
<dbReference type="Gene3D" id="3.40.1110.10">
    <property type="entry name" value="Calcium-transporting ATPase, cytoplasmic domain N"/>
    <property type="match status" value="1"/>
</dbReference>
<dbReference type="SUPFAM" id="SSF81653">
    <property type="entry name" value="Calcium ATPase, transduction domain A"/>
    <property type="match status" value="1"/>
</dbReference>
<dbReference type="SUPFAM" id="SSF56784">
    <property type="entry name" value="HAD-like"/>
    <property type="match status" value="1"/>
</dbReference>
<feature type="transmembrane region" description="Helical" evidence="10">
    <location>
        <begin position="395"/>
        <end position="419"/>
    </location>
</feature>
<accession>A0A9Q2ZJX6</accession>
<dbReference type="GO" id="GO:0005886">
    <property type="term" value="C:plasma membrane"/>
    <property type="evidence" value="ECO:0007669"/>
    <property type="project" value="UniProtKB-SubCell"/>
</dbReference>
<evidence type="ECO:0000256" key="9">
    <source>
        <dbReference type="ARBA" id="ARBA00023136"/>
    </source>
</evidence>
<evidence type="ECO:0000256" key="6">
    <source>
        <dbReference type="ARBA" id="ARBA00022840"/>
    </source>
</evidence>
<dbReference type="PANTHER" id="PTHR43520">
    <property type="entry name" value="ATP7, ISOFORM B"/>
    <property type="match status" value="1"/>
</dbReference>
<name>A0A9Q2ZJX6_9MICO</name>
<evidence type="ECO:0000256" key="8">
    <source>
        <dbReference type="ARBA" id="ARBA00022989"/>
    </source>
</evidence>
<dbReference type="Gene3D" id="3.30.70.100">
    <property type="match status" value="1"/>
</dbReference>
<organism evidence="12 13">
    <name type="scientific">Curtobacterium flaccumfaciens pv. flaccumfaciens</name>
    <dbReference type="NCBI Taxonomy" id="138532"/>
    <lineage>
        <taxon>Bacteria</taxon>
        <taxon>Bacillati</taxon>
        <taxon>Actinomycetota</taxon>
        <taxon>Actinomycetes</taxon>
        <taxon>Micrococcales</taxon>
        <taxon>Microbacteriaceae</taxon>
        <taxon>Curtobacterium</taxon>
    </lineage>
</organism>
<dbReference type="Pfam" id="PF00403">
    <property type="entry name" value="HMA"/>
    <property type="match status" value="1"/>
</dbReference>
<keyword evidence="5 10" id="KW-0547">Nucleotide-binding</keyword>
<evidence type="ECO:0000256" key="10">
    <source>
        <dbReference type="RuleBase" id="RU362081"/>
    </source>
</evidence>
<dbReference type="PROSITE" id="PS50846">
    <property type="entry name" value="HMA_2"/>
    <property type="match status" value="1"/>
</dbReference>
<proteinExistence type="inferred from homology"/>
<evidence type="ECO:0000256" key="3">
    <source>
        <dbReference type="ARBA" id="ARBA00022692"/>
    </source>
</evidence>
<keyword evidence="8 10" id="KW-1133">Transmembrane helix</keyword>
<dbReference type="InterPro" id="IPR017969">
    <property type="entry name" value="Heavy-metal-associated_CS"/>
</dbReference>
<evidence type="ECO:0000256" key="1">
    <source>
        <dbReference type="ARBA" id="ARBA00004651"/>
    </source>
</evidence>
<dbReference type="InterPro" id="IPR001757">
    <property type="entry name" value="P_typ_ATPase"/>
</dbReference>
<dbReference type="EMBL" id="JAHEWX010000004">
    <property type="protein sequence ID" value="MBT1541161.1"/>
    <property type="molecule type" value="Genomic_DNA"/>
</dbReference>
<dbReference type="Pfam" id="PF00702">
    <property type="entry name" value="Hydrolase"/>
    <property type="match status" value="1"/>
</dbReference>
<dbReference type="InterPro" id="IPR023299">
    <property type="entry name" value="ATPase_P-typ_cyto_dom_N"/>
</dbReference>
<dbReference type="InterPro" id="IPR027256">
    <property type="entry name" value="P-typ_ATPase_IB"/>
</dbReference>
<dbReference type="Proteomes" id="UP000709437">
    <property type="component" value="Unassembled WGS sequence"/>
</dbReference>
<dbReference type="PRINTS" id="PR00943">
    <property type="entry name" value="CUATPASE"/>
</dbReference>
<dbReference type="InterPro" id="IPR036412">
    <property type="entry name" value="HAD-like_sf"/>
</dbReference>
<dbReference type="InterPro" id="IPR036163">
    <property type="entry name" value="HMA_dom_sf"/>
</dbReference>
<feature type="transmembrane region" description="Helical" evidence="10">
    <location>
        <begin position="169"/>
        <end position="188"/>
    </location>
</feature>
<gene>
    <name evidence="12" type="ORF">KK103_05250</name>
</gene>
<protein>
    <submittedName>
        <fullName evidence="12">Heavy metal translocating P-type ATPase</fullName>
    </submittedName>
</protein>
<dbReference type="GO" id="GO:0016887">
    <property type="term" value="F:ATP hydrolysis activity"/>
    <property type="evidence" value="ECO:0007669"/>
    <property type="project" value="InterPro"/>
</dbReference>
<dbReference type="GO" id="GO:0055070">
    <property type="term" value="P:copper ion homeostasis"/>
    <property type="evidence" value="ECO:0007669"/>
    <property type="project" value="TreeGrafter"/>
</dbReference>
<dbReference type="Gene3D" id="3.40.50.1000">
    <property type="entry name" value="HAD superfamily/HAD-like"/>
    <property type="match status" value="1"/>
</dbReference>
<dbReference type="RefSeq" id="WP_214562503.1">
    <property type="nucleotide sequence ID" value="NZ_JAHEWX010000004.1"/>
</dbReference>
<evidence type="ECO:0000256" key="5">
    <source>
        <dbReference type="ARBA" id="ARBA00022741"/>
    </source>
</evidence>
<feature type="transmembrane region" description="Helical" evidence="10">
    <location>
        <begin position="701"/>
        <end position="719"/>
    </location>
</feature>
<dbReference type="SUPFAM" id="SSF81665">
    <property type="entry name" value="Calcium ATPase, transmembrane domain M"/>
    <property type="match status" value="1"/>
</dbReference>
<reference evidence="12" key="1">
    <citation type="submission" date="2021-05" db="EMBL/GenBank/DDBJ databases">
        <title>Whole genome sequence of Curtobacterium flaccumfaciens pv. flaccumfaciens strain CFBP 3417.</title>
        <authorList>
            <person name="Osdaghi E."/>
            <person name="Taghouti G."/>
            <person name="Portier P."/>
            <person name="Fazliarab A."/>
            <person name="Taghavi S.M."/>
            <person name="Briand M."/>
            <person name="Le-Saux M."/>
            <person name="Jacques M.-A."/>
        </authorList>
    </citation>
    <scope>NUCLEOTIDE SEQUENCE</scope>
    <source>
        <strain evidence="12">CFBP 3417</strain>
    </source>
</reference>
<dbReference type="FunFam" id="3.30.70.100:FF:000005">
    <property type="entry name" value="Copper-exporting P-type ATPase A"/>
    <property type="match status" value="1"/>
</dbReference>
<dbReference type="InterPro" id="IPR018303">
    <property type="entry name" value="ATPase_P-typ_P_site"/>
</dbReference>
<evidence type="ECO:0000256" key="2">
    <source>
        <dbReference type="ARBA" id="ARBA00006024"/>
    </source>
</evidence>
<keyword evidence="10" id="KW-1003">Cell membrane</keyword>
<dbReference type="InterPro" id="IPR059000">
    <property type="entry name" value="ATPase_P-type_domA"/>
</dbReference>
<comment type="similarity">
    <text evidence="2 10">Belongs to the cation transport ATPase (P-type) (TC 3.A.3) family. Type IB subfamily.</text>
</comment>
<dbReference type="SUPFAM" id="SSF55008">
    <property type="entry name" value="HMA, heavy metal-associated domain"/>
    <property type="match status" value="1"/>
</dbReference>
<comment type="caution">
    <text evidence="12">The sequence shown here is derived from an EMBL/GenBank/DDBJ whole genome shotgun (WGS) entry which is preliminary data.</text>
</comment>
<feature type="domain" description="HMA" evidence="11">
    <location>
        <begin position="15"/>
        <end position="79"/>
    </location>
</feature>
<dbReference type="NCBIfam" id="TIGR01494">
    <property type="entry name" value="ATPase_P-type"/>
    <property type="match status" value="1"/>
</dbReference>
<dbReference type="Pfam" id="PF00122">
    <property type="entry name" value="E1-E2_ATPase"/>
    <property type="match status" value="1"/>
</dbReference>
<keyword evidence="6 10" id="KW-0067">ATP-binding</keyword>
<dbReference type="PROSITE" id="PS00154">
    <property type="entry name" value="ATPASE_E1_E2"/>
    <property type="match status" value="1"/>
</dbReference>
<feature type="transmembrane region" description="Helical" evidence="10">
    <location>
        <begin position="208"/>
        <end position="227"/>
    </location>
</feature>
<dbReference type="PRINTS" id="PR00119">
    <property type="entry name" value="CATATPASE"/>
</dbReference>
<evidence type="ECO:0000313" key="12">
    <source>
        <dbReference type="EMBL" id="MBT1541161.1"/>
    </source>
</evidence>
<dbReference type="PANTHER" id="PTHR43520:SF8">
    <property type="entry name" value="P-TYPE CU(+) TRANSPORTER"/>
    <property type="match status" value="1"/>
</dbReference>
<dbReference type="GO" id="GO:0005524">
    <property type="term" value="F:ATP binding"/>
    <property type="evidence" value="ECO:0007669"/>
    <property type="project" value="UniProtKB-UniRule"/>
</dbReference>
<keyword evidence="3 10" id="KW-0812">Transmembrane</keyword>
<dbReference type="InterPro" id="IPR023298">
    <property type="entry name" value="ATPase_P-typ_TM_dom_sf"/>
</dbReference>
<dbReference type="CDD" id="cd02094">
    <property type="entry name" value="P-type_ATPase_Cu-like"/>
    <property type="match status" value="1"/>
</dbReference>
<dbReference type="SFLD" id="SFLDS00003">
    <property type="entry name" value="Haloacid_Dehalogenase"/>
    <property type="match status" value="1"/>
</dbReference>
<feature type="transmembrane region" description="Helical" evidence="10">
    <location>
        <begin position="364"/>
        <end position="383"/>
    </location>
</feature>
<dbReference type="PROSITE" id="PS01047">
    <property type="entry name" value="HMA_1"/>
    <property type="match status" value="1"/>
</dbReference>
<dbReference type="InterPro" id="IPR023214">
    <property type="entry name" value="HAD_sf"/>
</dbReference>
<dbReference type="AlphaFoldDB" id="A0A9Q2ZJX6"/>
<dbReference type="NCBIfam" id="TIGR01511">
    <property type="entry name" value="ATPase-IB1_Cu"/>
    <property type="match status" value="1"/>
</dbReference>
<evidence type="ECO:0000313" key="13">
    <source>
        <dbReference type="Proteomes" id="UP000709437"/>
    </source>
</evidence>
<dbReference type="Gene3D" id="2.70.150.10">
    <property type="entry name" value="Calcium-transporting ATPase, cytoplasmic transduction domain A"/>
    <property type="match status" value="1"/>
</dbReference>
<dbReference type="GO" id="GO:0043682">
    <property type="term" value="F:P-type divalent copper transporter activity"/>
    <property type="evidence" value="ECO:0007669"/>
    <property type="project" value="TreeGrafter"/>
</dbReference>
<feature type="transmembrane region" description="Helical" evidence="10">
    <location>
        <begin position="130"/>
        <end position="149"/>
    </location>
</feature>
<evidence type="ECO:0000259" key="11">
    <source>
        <dbReference type="PROSITE" id="PS50846"/>
    </source>
</evidence>
<keyword evidence="4 10" id="KW-0479">Metal-binding</keyword>
<dbReference type="InterPro" id="IPR008250">
    <property type="entry name" value="ATPase_P-typ_transduc_dom_A_sf"/>
</dbReference>
<dbReference type="GO" id="GO:0005507">
    <property type="term" value="F:copper ion binding"/>
    <property type="evidence" value="ECO:0007669"/>
    <property type="project" value="TreeGrafter"/>
</dbReference>
<feature type="transmembrane region" description="Helical" evidence="10">
    <location>
        <begin position="104"/>
        <end position="124"/>
    </location>
</feature>
<dbReference type="InterPro" id="IPR044492">
    <property type="entry name" value="P_typ_ATPase_HD_dom"/>
</dbReference>
<comment type="subcellular location">
    <subcellularLocation>
        <location evidence="1">Cell membrane</location>
        <topology evidence="1">Multi-pass membrane protein</topology>
    </subcellularLocation>
</comment>
<keyword evidence="9 10" id="KW-0472">Membrane</keyword>